<dbReference type="InterPro" id="IPR052345">
    <property type="entry name" value="Rad_response_metalloprotease"/>
</dbReference>
<evidence type="ECO:0000313" key="4">
    <source>
        <dbReference type="Proteomes" id="UP000245698"/>
    </source>
</evidence>
<dbReference type="PANTHER" id="PTHR43236:SF1">
    <property type="entry name" value="BLL7220 PROTEIN"/>
    <property type="match status" value="1"/>
</dbReference>
<name>A0A2P9AWN8_9HYPH</name>
<evidence type="ECO:0000313" key="3">
    <source>
        <dbReference type="EMBL" id="SJM35587.1"/>
    </source>
</evidence>
<dbReference type="RefSeq" id="WP_123151794.1">
    <property type="nucleotide sequence ID" value="NZ_FUIG01000093.1"/>
</dbReference>
<gene>
    <name evidence="3" type="ORF">BQ8482_800010</name>
</gene>
<dbReference type="InterPro" id="IPR010359">
    <property type="entry name" value="IrrE_HExxH"/>
</dbReference>
<dbReference type="PANTHER" id="PTHR43236">
    <property type="entry name" value="ANTITOXIN HIGA1"/>
    <property type="match status" value="1"/>
</dbReference>
<organism evidence="3 4">
    <name type="scientific">Mesorhizobium delmotii</name>
    <dbReference type="NCBI Taxonomy" id="1631247"/>
    <lineage>
        <taxon>Bacteria</taxon>
        <taxon>Pseudomonadati</taxon>
        <taxon>Pseudomonadota</taxon>
        <taxon>Alphaproteobacteria</taxon>
        <taxon>Hyphomicrobiales</taxon>
        <taxon>Phyllobacteriaceae</taxon>
        <taxon>Mesorhizobium</taxon>
    </lineage>
</organism>
<dbReference type="Gene3D" id="1.10.10.2910">
    <property type="match status" value="1"/>
</dbReference>
<proteinExistence type="predicted"/>
<protein>
    <recommendedName>
        <fullName evidence="2">IrrE N-terminal-like domain-containing protein</fullName>
    </recommendedName>
</protein>
<reference evidence="4" key="1">
    <citation type="submission" date="2016-12" db="EMBL/GenBank/DDBJ databases">
        <authorList>
            <person name="Brunel B."/>
        </authorList>
    </citation>
    <scope>NUCLEOTIDE SEQUENCE [LARGE SCALE GENOMIC DNA]</scope>
</reference>
<dbReference type="Proteomes" id="UP000245698">
    <property type="component" value="Unassembled WGS sequence"/>
</dbReference>
<feature type="domain" description="IrrE N-terminal-like" evidence="2">
    <location>
        <begin position="61"/>
        <end position="173"/>
    </location>
</feature>
<dbReference type="EMBL" id="FUIG01000093">
    <property type="protein sequence ID" value="SJM35587.1"/>
    <property type="molecule type" value="Genomic_DNA"/>
</dbReference>
<feature type="region of interest" description="Disordered" evidence="1">
    <location>
        <begin position="277"/>
        <end position="301"/>
    </location>
</feature>
<dbReference type="AlphaFoldDB" id="A0A2P9AWN8"/>
<evidence type="ECO:0000259" key="2">
    <source>
        <dbReference type="Pfam" id="PF06114"/>
    </source>
</evidence>
<keyword evidence="4" id="KW-1185">Reference proteome</keyword>
<accession>A0A2P9AWN8</accession>
<dbReference type="Pfam" id="PF06114">
    <property type="entry name" value="Peptidase_M78"/>
    <property type="match status" value="1"/>
</dbReference>
<sequence length="301" mass="34295">MDISRMDLADTGSPEGLVTLILKHEPNLPLPVPIEELALQLEVEEIAELQTEGFEGGLITDTHRSRGIILVKKGVIQPRRRFTIGHELGHFLIANHIPDKAGQFLCSREDLRTLSAKEGDRRAKMEVEANRFSSLILMPPTKLREAFKKHPTPSLEHVFQLADQFDVSKEAMARSYADYHPEALAFIVVKDGKVGRVYHNRSRFPFVVASRNKSVPYGSLFYRKGLQIGVPSEIDSRLPDIWIEVPRGQRAPTMSEQVCLQKNGFALIMLWHERAEEDEEESEDMTARDRWRAQQARYDGN</sequence>
<evidence type="ECO:0000256" key="1">
    <source>
        <dbReference type="SAM" id="MobiDB-lite"/>
    </source>
</evidence>